<dbReference type="Pfam" id="PF06271">
    <property type="entry name" value="RDD"/>
    <property type="match status" value="1"/>
</dbReference>
<reference evidence="9 10" key="1">
    <citation type="submission" date="2024-02" db="EMBL/GenBank/DDBJ databases">
        <title>Lysinimicrobium sediminis NBRC 112286.</title>
        <authorList>
            <person name="Ichikawa N."/>
            <person name="Katano-Makiyama Y."/>
            <person name="Hidaka K."/>
        </authorList>
    </citation>
    <scope>NUCLEOTIDE SEQUENCE [LARGE SCALE GENOMIC DNA]</scope>
    <source>
        <strain evidence="9 10">NBRC 112286</strain>
    </source>
</reference>
<feature type="transmembrane region" description="Helical" evidence="7">
    <location>
        <begin position="71"/>
        <end position="91"/>
    </location>
</feature>
<dbReference type="InterPro" id="IPR051791">
    <property type="entry name" value="Pra-immunoreactive"/>
</dbReference>
<feature type="domain" description="RDD" evidence="8">
    <location>
        <begin position="31"/>
        <end position="146"/>
    </location>
</feature>
<evidence type="ECO:0000313" key="9">
    <source>
        <dbReference type="EMBL" id="GAA5517708.1"/>
    </source>
</evidence>
<dbReference type="Proteomes" id="UP001426770">
    <property type="component" value="Unassembled WGS sequence"/>
</dbReference>
<dbReference type="RefSeq" id="WP_286215747.1">
    <property type="nucleotide sequence ID" value="NZ_AP027736.1"/>
</dbReference>
<evidence type="ECO:0000256" key="3">
    <source>
        <dbReference type="ARBA" id="ARBA00022692"/>
    </source>
</evidence>
<keyword evidence="3 7" id="KW-0812">Transmembrane</keyword>
<evidence type="ECO:0000256" key="6">
    <source>
        <dbReference type="SAM" id="MobiDB-lite"/>
    </source>
</evidence>
<dbReference type="PANTHER" id="PTHR36115:SF6">
    <property type="entry name" value="PROLINE-RICH ANTIGEN HOMOLOG"/>
    <property type="match status" value="1"/>
</dbReference>
<proteinExistence type="predicted"/>
<comment type="caution">
    <text evidence="9">The sequence shown here is derived from an EMBL/GenBank/DDBJ whole genome shotgun (WGS) entry which is preliminary data.</text>
</comment>
<keyword evidence="10" id="KW-1185">Reference proteome</keyword>
<dbReference type="PANTHER" id="PTHR36115">
    <property type="entry name" value="PROLINE-RICH ANTIGEN HOMOLOG-RELATED"/>
    <property type="match status" value="1"/>
</dbReference>
<evidence type="ECO:0000256" key="2">
    <source>
        <dbReference type="ARBA" id="ARBA00022475"/>
    </source>
</evidence>
<sequence>MTPPDTTAPDNPVPDPSSPDTPAAPSARIPRRLAGIGIDWVLSLLISSAFFPDPDYPVEAVSAVERALLSGSSFATLGVWAAQHLLLVATLGSTIGHRIVGLRVVREDGAPAVGLIKAAIRTVLLALVIPAVVWGPDGRGLHDRVAHTRITRLGGDS</sequence>
<gene>
    <name evidence="9" type="ORF">Lsed01_00117</name>
</gene>
<keyword evidence="4 7" id="KW-1133">Transmembrane helix</keyword>
<protein>
    <recommendedName>
        <fullName evidence="8">RDD domain-containing protein</fullName>
    </recommendedName>
</protein>
<comment type="subcellular location">
    <subcellularLocation>
        <location evidence="1">Cell membrane</location>
        <topology evidence="1">Multi-pass membrane protein</topology>
    </subcellularLocation>
</comment>
<dbReference type="InterPro" id="IPR010432">
    <property type="entry name" value="RDD"/>
</dbReference>
<evidence type="ECO:0000256" key="5">
    <source>
        <dbReference type="ARBA" id="ARBA00023136"/>
    </source>
</evidence>
<evidence type="ECO:0000256" key="1">
    <source>
        <dbReference type="ARBA" id="ARBA00004651"/>
    </source>
</evidence>
<keyword evidence="5 7" id="KW-0472">Membrane</keyword>
<accession>A0ABP9WFC3</accession>
<evidence type="ECO:0000256" key="4">
    <source>
        <dbReference type="ARBA" id="ARBA00022989"/>
    </source>
</evidence>
<evidence type="ECO:0000259" key="8">
    <source>
        <dbReference type="Pfam" id="PF06271"/>
    </source>
</evidence>
<evidence type="ECO:0000313" key="10">
    <source>
        <dbReference type="Proteomes" id="UP001426770"/>
    </source>
</evidence>
<organism evidence="9 10">
    <name type="scientific">Demequina sediminis</name>
    <dbReference type="NCBI Taxonomy" id="1930058"/>
    <lineage>
        <taxon>Bacteria</taxon>
        <taxon>Bacillati</taxon>
        <taxon>Actinomycetota</taxon>
        <taxon>Actinomycetes</taxon>
        <taxon>Micrococcales</taxon>
        <taxon>Demequinaceae</taxon>
        <taxon>Demequina</taxon>
    </lineage>
</organism>
<feature type="transmembrane region" description="Helical" evidence="7">
    <location>
        <begin position="112"/>
        <end position="134"/>
    </location>
</feature>
<evidence type="ECO:0000256" key="7">
    <source>
        <dbReference type="SAM" id="Phobius"/>
    </source>
</evidence>
<dbReference type="EMBL" id="BAABRR010000001">
    <property type="protein sequence ID" value="GAA5517708.1"/>
    <property type="molecule type" value="Genomic_DNA"/>
</dbReference>
<name>A0ABP9WFC3_9MICO</name>
<feature type="region of interest" description="Disordered" evidence="6">
    <location>
        <begin position="1"/>
        <end position="26"/>
    </location>
</feature>
<keyword evidence="2" id="KW-1003">Cell membrane</keyword>